<evidence type="ECO:0000256" key="3">
    <source>
        <dbReference type="ARBA" id="ARBA00012744"/>
    </source>
</evidence>
<keyword evidence="7" id="KW-0472">Membrane</keyword>
<gene>
    <name evidence="9" type="primary">bglB</name>
    <name evidence="9" type="ORF">AK812_SmicGene11321</name>
</gene>
<dbReference type="EC" id="3.2.1.21" evidence="3"/>
<dbReference type="PANTHER" id="PTHR42715:SF10">
    <property type="entry name" value="BETA-GLUCOSIDASE"/>
    <property type="match status" value="1"/>
</dbReference>
<evidence type="ECO:0000259" key="8">
    <source>
        <dbReference type="Pfam" id="PF01915"/>
    </source>
</evidence>
<dbReference type="PANTHER" id="PTHR42715">
    <property type="entry name" value="BETA-GLUCOSIDASE"/>
    <property type="match status" value="1"/>
</dbReference>
<keyword evidence="7" id="KW-1133">Transmembrane helix</keyword>
<dbReference type="Gene3D" id="3.40.50.1700">
    <property type="entry name" value="Glycoside hydrolase family 3 C-terminal domain"/>
    <property type="match status" value="2"/>
</dbReference>
<feature type="domain" description="Glycoside hydrolase family 3 C-terminal" evidence="8">
    <location>
        <begin position="145"/>
        <end position="300"/>
    </location>
</feature>
<comment type="catalytic activity">
    <reaction evidence="1">
        <text>Hydrolysis of terminal, non-reducing beta-D-glucosyl residues with release of beta-D-glucose.</text>
        <dbReference type="EC" id="3.2.1.21"/>
    </reaction>
</comment>
<dbReference type="OrthoDB" id="416222at2759"/>
<evidence type="ECO:0000256" key="7">
    <source>
        <dbReference type="SAM" id="Phobius"/>
    </source>
</evidence>
<evidence type="ECO:0000256" key="4">
    <source>
        <dbReference type="ARBA" id="ARBA00022801"/>
    </source>
</evidence>
<feature type="transmembrane region" description="Helical" evidence="7">
    <location>
        <begin position="392"/>
        <end position="414"/>
    </location>
</feature>
<keyword evidence="4" id="KW-0378">Hydrolase</keyword>
<feature type="transmembrane region" description="Helical" evidence="7">
    <location>
        <begin position="448"/>
        <end position="466"/>
    </location>
</feature>
<evidence type="ECO:0000256" key="1">
    <source>
        <dbReference type="ARBA" id="ARBA00000448"/>
    </source>
</evidence>
<dbReference type="Pfam" id="PF01915">
    <property type="entry name" value="Glyco_hydro_3_C"/>
    <property type="match status" value="2"/>
</dbReference>
<sequence>MLQNLVSVNLEDWFLNAPSRGANYKDASLMQLVASGAGSPPFAPSVKDAWKWADGSVVEGTGGITGKAGREARVRPKLENAVPELRRDEMVERILVGMSRSGAWSNLPADDCRVGCNCAEKLYHAVATSPSHVDLARKLAARGAVLLKNDAVGPDSHSQPVLPIAAGKKIALLGGACGWKPDVHHEMKEWTEASYYTIGGTSRVLSPDTITLAEALKESNADVEFSNNDFATSARKAMTGADVAVVCTGSTSTESVDRSHLRVDQDAFVGQVVLMGKQMKVPVVVVVYAPGAVVLPWSGNPSAAEWRNQILGPDLKYGPTHYKVAPEEVSKADAMKEPASSLKSHRGLVISTESGFFGAIPRLLTYSPDKIWTFSAPFLVRDLTVCNAVSNVLPHLVALLYALILMIILCFTAFPDGEIGEGKACEAGNVQMCQLEETMKNAKVEFRFLVAFVLAGFVAMTVGTWHSRRTTYASLCGNVRNLIVQLATFIPVDKSNQQLMQERRKLGRWVILAFELALQKARGKMDALETREFLESTKTVLPAEWNAMVAGDRHTTVIAWIQQKCVALQKDGVLLAQALPKISEDISSLRGKANDLMGCLEQDKPYAYSSLVGLLVNINLLIMCTWKGVEWSIWCRSFGDKLFEQPKFWLDLLVLVVWNMSYRALYDLTTTLHNPFGARPLDVYHETISKGLRSLAEQMMEGASGDATGLLLMFPSGQATGWGAADLLLGRAQPSGKLPVTIPLSEEDALPPCKQEKCEYKEKLFGGWHMYRGRSVAFPFGFGLTYTKFEYSPGDMFIKCDVQARIQTVVNKAVANSNALEKMAQRLDAVHAGLAKTAANLHKEGMETIEDYLQTLKKDLQDFIGKAGQSSNEDLIKKLDTFLKQAFEKLKTDLQASLVTCTTTIQGDFNNLKKNQAVFGSAMADKFQEVLKEMARNYDNAMKVCKETRDLVRWQQSQLETLQGRTDHLPDRLGILRDTLNDTQQLVLDVKGLVEDVKLQQEEKAQESTDQSSPPHGAQGWQQPAPQPTPLATATGGPTLLNLDEQLPMDIGLNYVIRWSDVSESASRTLSVQVRNVGDAAGSDIVQLYLRDLEEEMEVSFQVTSWERDVFREKGAPISFDGSFFVHLRTMSRRQGCTALLTAAALQVAHSRCCACRSRQRACRRAPQPREVVQMRSGDAATPAASWCRGCSALEDADAAVAEVLAEWRRAFGKDSVSQTNHDTLSAASEPPVPFEMVDKVWHDWRAGNFGAKSLAQAVESFGDARLREAFELFPDKGADLFYPQWRGSLRWEKPGRPAPDEAWKASKRRGAVASDLRKAALSLRAVDAAPSGEELPGFALVFVPQAKAAQIERLARELESAIGWPESMPFLAVPTQGATLMLLTVQLPKEALPPQAFFLGPREFEEAGAEGYRLQEQLDSGNKYYTKYWQENGRTNGTVVACRQMHERGPHDVGSLLVFADPAAEAEFTHQGLGLLDAAYFKAVKLGLQTSGSAMYLGGRNGGIKQGGLLGILLQNPADSAVGLGGCAAIGPFWEVFEADASPRASVIQRVSDPASQEKDPDGRRLSVTTAEAIARLTEQTELRSTSDLWVGIPRGDAQRVRAQSSDCGEWAMYKAKQVLATGSLLLEGEGPGAEGVACLGRLGLQPILKTQFFRSCVDQGMLGHLQTTYSFERMTATPRAERPFLTLAFGGGDGPTESIRDASWLLEHGNTIPEPVDHDELEGQEPTPPTLIHRQAVGLLMIYPC</sequence>
<feature type="domain" description="Glycoside hydrolase family 3 C-terminal" evidence="8">
    <location>
        <begin position="700"/>
        <end position="786"/>
    </location>
</feature>
<dbReference type="InterPro" id="IPR002772">
    <property type="entry name" value="Glyco_hydro_3_C"/>
</dbReference>
<name>A0A1Q9EDI6_SYMMI</name>
<comment type="caution">
    <text evidence="9">The sequence shown here is derived from an EMBL/GenBank/DDBJ whole genome shotgun (WGS) entry which is preliminary data.</text>
</comment>
<proteinExistence type="inferred from homology"/>
<evidence type="ECO:0000256" key="2">
    <source>
        <dbReference type="ARBA" id="ARBA00005336"/>
    </source>
</evidence>
<dbReference type="EMBL" id="LSRX01000183">
    <property type="protein sequence ID" value="OLQ05494.1"/>
    <property type="molecule type" value="Genomic_DNA"/>
</dbReference>
<dbReference type="Proteomes" id="UP000186817">
    <property type="component" value="Unassembled WGS sequence"/>
</dbReference>
<dbReference type="GO" id="GO:0008422">
    <property type="term" value="F:beta-glucosidase activity"/>
    <property type="evidence" value="ECO:0007669"/>
    <property type="project" value="UniProtKB-EC"/>
</dbReference>
<feature type="compositionally biased region" description="Low complexity" evidence="6">
    <location>
        <begin position="1014"/>
        <end position="1039"/>
    </location>
</feature>
<keyword evidence="5" id="KW-0326">Glycosidase</keyword>
<dbReference type="InterPro" id="IPR050288">
    <property type="entry name" value="Cellulose_deg_GH3"/>
</dbReference>
<dbReference type="GO" id="GO:0005254">
    <property type="term" value="F:chloride channel activity"/>
    <property type="evidence" value="ECO:0007669"/>
    <property type="project" value="InterPro"/>
</dbReference>
<dbReference type="SUPFAM" id="SSF52279">
    <property type="entry name" value="Beta-D-glucan exohydrolase, C-terminal domain"/>
    <property type="match status" value="2"/>
</dbReference>
<organism evidence="9 10">
    <name type="scientific">Symbiodinium microadriaticum</name>
    <name type="common">Dinoflagellate</name>
    <name type="synonym">Zooxanthella microadriatica</name>
    <dbReference type="NCBI Taxonomy" id="2951"/>
    <lineage>
        <taxon>Eukaryota</taxon>
        <taxon>Sar</taxon>
        <taxon>Alveolata</taxon>
        <taxon>Dinophyceae</taxon>
        <taxon>Suessiales</taxon>
        <taxon>Symbiodiniaceae</taxon>
        <taxon>Symbiodinium</taxon>
    </lineage>
</organism>
<accession>A0A1Q9EDI6</accession>
<reference evidence="9 10" key="1">
    <citation type="submission" date="2016-02" db="EMBL/GenBank/DDBJ databases">
        <title>Genome analysis of coral dinoflagellate symbionts highlights evolutionary adaptations to a symbiotic lifestyle.</title>
        <authorList>
            <person name="Aranda M."/>
            <person name="Li Y."/>
            <person name="Liew Y.J."/>
            <person name="Baumgarten S."/>
            <person name="Simakov O."/>
            <person name="Wilson M."/>
            <person name="Piel J."/>
            <person name="Ashoor H."/>
            <person name="Bougouffa S."/>
            <person name="Bajic V.B."/>
            <person name="Ryu T."/>
            <person name="Ravasi T."/>
            <person name="Bayer T."/>
            <person name="Micklem G."/>
            <person name="Kim H."/>
            <person name="Bhak J."/>
            <person name="Lajeunesse T.C."/>
            <person name="Voolstra C.R."/>
        </authorList>
    </citation>
    <scope>NUCLEOTIDE SEQUENCE [LARGE SCALE GENOMIC DNA]</scope>
    <source>
        <strain evidence="9 10">CCMP2467</strain>
    </source>
</reference>
<comment type="similarity">
    <text evidence="2">Belongs to the glycosyl hydrolase 3 family.</text>
</comment>
<dbReference type="GO" id="GO:0005975">
    <property type="term" value="P:carbohydrate metabolic process"/>
    <property type="evidence" value="ECO:0007669"/>
    <property type="project" value="InterPro"/>
</dbReference>
<feature type="region of interest" description="Disordered" evidence="6">
    <location>
        <begin position="1001"/>
        <end position="1039"/>
    </location>
</feature>
<evidence type="ECO:0000256" key="6">
    <source>
        <dbReference type="SAM" id="MobiDB-lite"/>
    </source>
</evidence>
<keyword evidence="7" id="KW-0812">Transmembrane</keyword>
<protein>
    <recommendedName>
        <fullName evidence="3">beta-glucosidase</fullName>
        <ecNumber evidence="3">3.2.1.21</ecNumber>
    </recommendedName>
</protein>
<dbReference type="InterPro" id="IPR036881">
    <property type="entry name" value="Glyco_hydro_3_C_sf"/>
</dbReference>
<evidence type="ECO:0000313" key="9">
    <source>
        <dbReference type="EMBL" id="OLQ05494.1"/>
    </source>
</evidence>
<evidence type="ECO:0000256" key="5">
    <source>
        <dbReference type="ARBA" id="ARBA00023295"/>
    </source>
</evidence>
<keyword evidence="10" id="KW-1185">Reference proteome</keyword>
<dbReference type="SUPFAM" id="SSF58113">
    <property type="entry name" value="Apolipoprotein A-I"/>
    <property type="match status" value="1"/>
</dbReference>
<evidence type="ECO:0000313" key="10">
    <source>
        <dbReference type="Proteomes" id="UP000186817"/>
    </source>
</evidence>